<dbReference type="AlphaFoldDB" id="A0A3M2X3E7"/>
<comment type="cofactor">
    <cofactor evidence="1">
        <name>Mg(2+)</name>
        <dbReference type="ChEBI" id="CHEBI:18420"/>
    </cofactor>
</comment>
<dbReference type="Proteomes" id="UP000277952">
    <property type="component" value="Unassembled WGS sequence"/>
</dbReference>
<keyword evidence="5" id="KW-0472">Membrane</keyword>
<evidence type="ECO:0000259" key="6">
    <source>
        <dbReference type="PROSITE" id="PS50887"/>
    </source>
</evidence>
<feature type="domain" description="GGDEF" evidence="6">
    <location>
        <begin position="305"/>
        <end position="439"/>
    </location>
</feature>
<dbReference type="GO" id="GO:0052621">
    <property type="term" value="F:diguanylate cyclase activity"/>
    <property type="evidence" value="ECO:0007669"/>
    <property type="project" value="UniProtKB-EC"/>
</dbReference>
<protein>
    <recommendedName>
        <fullName evidence="3">diguanylate cyclase</fullName>
        <ecNumber evidence="3">2.7.7.65</ecNumber>
    </recommendedName>
</protein>
<dbReference type="SMART" id="SM00267">
    <property type="entry name" value="GGDEF"/>
    <property type="match status" value="1"/>
</dbReference>
<feature type="transmembrane region" description="Helical" evidence="5">
    <location>
        <begin position="203"/>
        <end position="221"/>
    </location>
</feature>
<comment type="caution">
    <text evidence="7">The sequence shown here is derived from an EMBL/GenBank/DDBJ whole genome shotgun (WGS) entry which is preliminary data.</text>
</comment>
<dbReference type="FunFam" id="3.30.70.270:FF:000001">
    <property type="entry name" value="Diguanylate cyclase domain protein"/>
    <property type="match status" value="1"/>
</dbReference>
<dbReference type="Pfam" id="PF00990">
    <property type="entry name" value="GGDEF"/>
    <property type="match status" value="1"/>
</dbReference>
<dbReference type="InterPro" id="IPR000160">
    <property type="entry name" value="GGDEF_dom"/>
</dbReference>
<dbReference type="GO" id="GO:1902201">
    <property type="term" value="P:negative regulation of bacterial-type flagellum-dependent cell motility"/>
    <property type="evidence" value="ECO:0007669"/>
    <property type="project" value="TreeGrafter"/>
</dbReference>
<evidence type="ECO:0000313" key="7">
    <source>
        <dbReference type="EMBL" id="RML58209.1"/>
    </source>
</evidence>
<feature type="transmembrane region" description="Helical" evidence="5">
    <location>
        <begin position="227"/>
        <end position="250"/>
    </location>
</feature>
<accession>A0A3M2X3E7</accession>
<evidence type="ECO:0000256" key="5">
    <source>
        <dbReference type="SAM" id="Phobius"/>
    </source>
</evidence>
<keyword evidence="5" id="KW-0812">Transmembrane</keyword>
<dbReference type="EMBL" id="RBNS01000014">
    <property type="protein sequence ID" value="RML58209.1"/>
    <property type="molecule type" value="Genomic_DNA"/>
</dbReference>
<evidence type="ECO:0000256" key="2">
    <source>
        <dbReference type="ARBA" id="ARBA00004533"/>
    </source>
</evidence>
<evidence type="ECO:0000256" key="4">
    <source>
        <dbReference type="ARBA" id="ARBA00034247"/>
    </source>
</evidence>
<sequence length="439" mass="48784">MLSAAPPQTAGRYLKLACCSLMALRHHTYCPSLSMSKSRCNMLASTLDRPSPEDSQTLAEVERTITSGVGALCFSRGLERRYQTETRLQRREFLTAMGIGGSLIYNLFLITDWLILRDVFVYVAIGRLCLITPMFIIMLILARRLASRRAMESTAAVATVLCSLMPMVVMIYSESPYQIFYQLGMLLIMVYCTMIQQLPLRHAAAALSCMLIIQLVTTYIADFADFVIWQANALLFVSTVMLMLMASYFLERASRLSYLFALRGRLLQVQLLEFARTDALTRLFNRRYQDEVLTSVWERARKKQANVAIILLDIDHFKSYNDNYGHPQGDVCLKLLCKAIQQSAHDGGAVAFRFGGEEVLVLMNADAGQATKMAETLKATVAALKLPHPALGENAHVTISLGVASGIAPLITYDTLISAADNALYAAKHAGRNCVFCQP</sequence>
<dbReference type="PROSITE" id="PS50887">
    <property type="entry name" value="GGDEF"/>
    <property type="match status" value="1"/>
</dbReference>
<dbReference type="EC" id="2.7.7.65" evidence="3"/>
<comment type="subcellular location">
    <subcellularLocation>
        <location evidence="2">Cell inner membrane</location>
    </subcellularLocation>
</comment>
<evidence type="ECO:0000313" key="8">
    <source>
        <dbReference type="Proteomes" id="UP000277952"/>
    </source>
</evidence>
<proteinExistence type="predicted"/>
<comment type="catalytic activity">
    <reaction evidence="4">
        <text>2 GTP = 3',3'-c-di-GMP + 2 diphosphate</text>
        <dbReference type="Rhea" id="RHEA:24898"/>
        <dbReference type="ChEBI" id="CHEBI:33019"/>
        <dbReference type="ChEBI" id="CHEBI:37565"/>
        <dbReference type="ChEBI" id="CHEBI:58805"/>
        <dbReference type="EC" id="2.7.7.65"/>
    </reaction>
</comment>
<dbReference type="GO" id="GO:0043709">
    <property type="term" value="P:cell adhesion involved in single-species biofilm formation"/>
    <property type="evidence" value="ECO:0007669"/>
    <property type="project" value="TreeGrafter"/>
</dbReference>
<dbReference type="Gene3D" id="3.30.70.270">
    <property type="match status" value="1"/>
</dbReference>
<organism evidence="7 8">
    <name type="scientific">Pseudomonas amygdali pv. morsprunorum</name>
    <dbReference type="NCBI Taxonomy" id="129138"/>
    <lineage>
        <taxon>Bacteria</taxon>
        <taxon>Pseudomonadati</taxon>
        <taxon>Pseudomonadota</taxon>
        <taxon>Gammaproteobacteria</taxon>
        <taxon>Pseudomonadales</taxon>
        <taxon>Pseudomonadaceae</taxon>
        <taxon>Pseudomonas</taxon>
        <taxon>Pseudomonas amygdali</taxon>
    </lineage>
</organism>
<feature type="transmembrane region" description="Helical" evidence="5">
    <location>
        <begin position="93"/>
        <end position="115"/>
    </location>
</feature>
<dbReference type="PANTHER" id="PTHR45138:SF9">
    <property type="entry name" value="DIGUANYLATE CYCLASE DGCM-RELATED"/>
    <property type="match status" value="1"/>
</dbReference>
<dbReference type="GO" id="GO:0005886">
    <property type="term" value="C:plasma membrane"/>
    <property type="evidence" value="ECO:0007669"/>
    <property type="project" value="UniProtKB-SubCell"/>
</dbReference>
<feature type="transmembrane region" description="Helical" evidence="5">
    <location>
        <begin position="179"/>
        <end position="196"/>
    </location>
</feature>
<dbReference type="NCBIfam" id="TIGR00254">
    <property type="entry name" value="GGDEF"/>
    <property type="match status" value="1"/>
</dbReference>
<feature type="transmembrane region" description="Helical" evidence="5">
    <location>
        <begin position="154"/>
        <end position="173"/>
    </location>
</feature>
<dbReference type="PANTHER" id="PTHR45138">
    <property type="entry name" value="REGULATORY COMPONENTS OF SENSORY TRANSDUCTION SYSTEM"/>
    <property type="match status" value="1"/>
</dbReference>
<keyword evidence="5" id="KW-1133">Transmembrane helix</keyword>
<feature type="transmembrane region" description="Helical" evidence="5">
    <location>
        <begin position="121"/>
        <end position="142"/>
    </location>
</feature>
<dbReference type="SUPFAM" id="SSF55073">
    <property type="entry name" value="Nucleotide cyclase"/>
    <property type="match status" value="1"/>
</dbReference>
<dbReference type="InterPro" id="IPR050469">
    <property type="entry name" value="Diguanylate_Cyclase"/>
</dbReference>
<dbReference type="CDD" id="cd01949">
    <property type="entry name" value="GGDEF"/>
    <property type="match status" value="1"/>
</dbReference>
<dbReference type="InterPro" id="IPR043128">
    <property type="entry name" value="Rev_trsase/Diguanyl_cyclase"/>
</dbReference>
<name>A0A3M2X3E7_PSEA0</name>
<dbReference type="InterPro" id="IPR029787">
    <property type="entry name" value="Nucleotide_cyclase"/>
</dbReference>
<reference evidence="7 8" key="1">
    <citation type="submission" date="2018-08" db="EMBL/GenBank/DDBJ databases">
        <title>Recombination of ecologically and evolutionarily significant loci maintains genetic cohesion in the Pseudomonas syringae species complex.</title>
        <authorList>
            <person name="Dillon M."/>
            <person name="Thakur S."/>
            <person name="Almeida R.N.D."/>
            <person name="Weir B.S."/>
            <person name="Guttman D.S."/>
        </authorList>
    </citation>
    <scope>NUCLEOTIDE SEQUENCE [LARGE SCALE GENOMIC DNA]</scope>
    <source>
        <strain evidence="7 8">19322</strain>
    </source>
</reference>
<evidence type="ECO:0000256" key="3">
    <source>
        <dbReference type="ARBA" id="ARBA00012528"/>
    </source>
</evidence>
<gene>
    <name evidence="7" type="ORF">ALQ94_04679</name>
</gene>
<evidence type="ECO:0000256" key="1">
    <source>
        <dbReference type="ARBA" id="ARBA00001946"/>
    </source>
</evidence>